<dbReference type="EMBL" id="OW240914">
    <property type="protein sequence ID" value="CAH2273907.1"/>
    <property type="molecule type" value="Genomic_DNA"/>
</dbReference>
<keyword evidence="3" id="KW-1185">Reference proteome</keyword>
<sequence length="104" mass="11640">MQARQGSPKSHRAVNFASTHTNNAGEDMDQMLATRMEQILQRCFDLCWKKRRFGNGYCKISRGGTDPDYIEEDYGIFKGLCLLYHADGGVTDVAAVLVDGYVSQ</sequence>
<gene>
    <name evidence="2" type="ORF">PECUL_23A018434</name>
</gene>
<name>A0AAD1RLQ8_PELCU</name>
<evidence type="ECO:0000313" key="3">
    <source>
        <dbReference type="Proteomes" id="UP001295444"/>
    </source>
</evidence>
<proteinExistence type="predicted"/>
<feature type="region of interest" description="Disordered" evidence="1">
    <location>
        <begin position="1"/>
        <end position="24"/>
    </location>
</feature>
<reference evidence="2" key="1">
    <citation type="submission" date="2022-03" db="EMBL/GenBank/DDBJ databases">
        <authorList>
            <person name="Alioto T."/>
            <person name="Alioto T."/>
            <person name="Gomez Garrido J."/>
        </authorList>
    </citation>
    <scope>NUCLEOTIDE SEQUENCE</scope>
</reference>
<organism evidence="2 3">
    <name type="scientific">Pelobates cultripes</name>
    <name type="common">Western spadefoot toad</name>
    <dbReference type="NCBI Taxonomy" id="61616"/>
    <lineage>
        <taxon>Eukaryota</taxon>
        <taxon>Metazoa</taxon>
        <taxon>Chordata</taxon>
        <taxon>Craniata</taxon>
        <taxon>Vertebrata</taxon>
        <taxon>Euteleostomi</taxon>
        <taxon>Amphibia</taxon>
        <taxon>Batrachia</taxon>
        <taxon>Anura</taxon>
        <taxon>Pelobatoidea</taxon>
        <taxon>Pelobatidae</taxon>
        <taxon>Pelobates</taxon>
    </lineage>
</organism>
<dbReference type="AlphaFoldDB" id="A0AAD1RLQ8"/>
<protein>
    <submittedName>
        <fullName evidence="2">Uncharacterized protein</fullName>
    </submittedName>
</protein>
<evidence type="ECO:0000256" key="1">
    <source>
        <dbReference type="SAM" id="MobiDB-lite"/>
    </source>
</evidence>
<evidence type="ECO:0000313" key="2">
    <source>
        <dbReference type="EMBL" id="CAH2273907.1"/>
    </source>
</evidence>
<accession>A0AAD1RLQ8</accession>
<dbReference type="Proteomes" id="UP001295444">
    <property type="component" value="Chromosome 03"/>
</dbReference>